<organism evidence="2 3">
    <name type="scientific">Phaseolus angularis</name>
    <name type="common">Azuki bean</name>
    <name type="synonym">Vigna angularis</name>
    <dbReference type="NCBI Taxonomy" id="3914"/>
    <lineage>
        <taxon>Eukaryota</taxon>
        <taxon>Viridiplantae</taxon>
        <taxon>Streptophyta</taxon>
        <taxon>Embryophyta</taxon>
        <taxon>Tracheophyta</taxon>
        <taxon>Spermatophyta</taxon>
        <taxon>Magnoliopsida</taxon>
        <taxon>eudicotyledons</taxon>
        <taxon>Gunneridae</taxon>
        <taxon>Pentapetalae</taxon>
        <taxon>rosids</taxon>
        <taxon>fabids</taxon>
        <taxon>Fabales</taxon>
        <taxon>Fabaceae</taxon>
        <taxon>Papilionoideae</taxon>
        <taxon>50 kb inversion clade</taxon>
        <taxon>NPAAA clade</taxon>
        <taxon>indigoferoid/millettioid clade</taxon>
        <taxon>Phaseoleae</taxon>
        <taxon>Vigna</taxon>
    </lineage>
</organism>
<dbReference type="PANTHER" id="PTHR43254:SF3">
    <property type="entry name" value="C-TERMINAL BINDING PROTEIN AN"/>
    <property type="match status" value="1"/>
</dbReference>
<evidence type="ECO:0000313" key="2">
    <source>
        <dbReference type="EMBL" id="KOM52121.1"/>
    </source>
</evidence>
<gene>
    <name evidence="2" type="ORF">LR48_Vigan09g078000</name>
</gene>
<dbReference type="InterPro" id="IPR045015">
    <property type="entry name" value="AN-like"/>
</dbReference>
<evidence type="ECO:0000313" key="3">
    <source>
        <dbReference type="Proteomes" id="UP000053144"/>
    </source>
</evidence>
<evidence type="ECO:0000256" key="1">
    <source>
        <dbReference type="SAM" id="MobiDB-lite"/>
    </source>
</evidence>
<name>A0A0L9VAM8_PHAAN</name>
<dbReference type="EMBL" id="CM003379">
    <property type="protein sequence ID" value="KOM52121.1"/>
    <property type="molecule type" value="Genomic_DNA"/>
</dbReference>
<reference evidence="3" key="1">
    <citation type="journal article" date="2015" name="Proc. Natl. Acad. Sci. U.S.A.">
        <title>Genome sequencing of adzuki bean (Vigna angularis) provides insight into high starch and low fat accumulation and domestication.</title>
        <authorList>
            <person name="Yang K."/>
            <person name="Tian Z."/>
            <person name="Chen C."/>
            <person name="Luo L."/>
            <person name="Zhao B."/>
            <person name="Wang Z."/>
            <person name="Yu L."/>
            <person name="Li Y."/>
            <person name="Sun Y."/>
            <person name="Li W."/>
            <person name="Chen Y."/>
            <person name="Li Y."/>
            <person name="Zhang Y."/>
            <person name="Ai D."/>
            <person name="Zhao J."/>
            <person name="Shang C."/>
            <person name="Ma Y."/>
            <person name="Wu B."/>
            <person name="Wang M."/>
            <person name="Gao L."/>
            <person name="Sun D."/>
            <person name="Zhang P."/>
            <person name="Guo F."/>
            <person name="Wang W."/>
            <person name="Li Y."/>
            <person name="Wang J."/>
            <person name="Varshney R.K."/>
            <person name="Wang J."/>
            <person name="Ling H.Q."/>
            <person name="Wan P."/>
        </authorList>
    </citation>
    <scope>NUCLEOTIDE SEQUENCE</scope>
    <source>
        <strain evidence="3">cv. Jingnong 6</strain>
    </source>
</reference>
<dbReference type="STRING" id="3914.A0A0L9VAM8"/>
<dbReference type="AlphaFoldDB" id="A0A0L9VAM8"/>
<feature type="compositionally biased region" description="Low complexity" evidence="1">
    <location>
        <begin position="133"/>
        <end position="147"/>
    </location>
</feature>
<feature type="region of interest" description="Disordered" evidence="1">
    <location>
        <begin position="132"/>
        <end position="153"/>
    </location>
</feature>
<proteinExistence type="predicted"/>
<accession>A0A0L9VAM8</accession>
<protein>
    <submittedName>
        <fullName evidence="2">Uncharacterized protein</fullName>
    </submittedName>
</protein>
<dbReference type="Gramene" id="KOM52121">
    <property type="protein sequence ID" value="KOM52121"/>
    <property type="gene ID" value="LR48_Vigan09g078000"/>
</dbReference>
<sequence length="193" mass="20816">MATPLGTSHPKKSPIRVENHSQSTKEAWYIFDGLLAFGKVDLSKAFDRRYWCSDYRRTLTFGIGIMILPKEYARRYKSRLRSYHLIVYLGSADRTVDSADRAVDSALAADLGLRLVHVNTSRTEEIADTVMGSSSASSAARTSSPATCSPPPAGSASSSLSAVGCAAVAALFSASSESPRRLGLWPLAVWPSK</sequence>
<dbReference type="GO" id="GO:0000226">
    <property type="term" value="P:microtubule cytoskeleton organization"/>
    <property type="evidence" value="ECO:0007669"/>
    <property type="project" value="InterPro"/>
</dbReference>
<dbReference type="Proteomes" id="UP000053144">
    <property type="component" value="Chromosome 9"/>
</dbReference>
<dbReference type="PANTHER" id="PTHR43254">
    <property type="entry name" value="C-TERMINAL BINDING PROTEIN AN-RELATED"/>
    <property type="match status" value="1"/>
</dbReference>